<sequence length="466" mass="50924">MAAKNPSVAERTKRKRDKFKATADGEWTQCMFMLVKKGRYCNVGRVAGSLYCGNHIVEDEGVVSNKSKKFKAELRQRVPCTLDPSHTVYAFDLKKHLIICNKLKEAEATKALPYYAFNINSGNNATDSPSEAAPADETAAEGDNDNDLEDGRHNQPSAARQANVFQTLTTMDHNAFAARIEAVFARVVGDIPTRTLNHEACAKLLTDKQATGAAHGALRHIQQQASILGHMEAKGLLHPSNTYMELGAGRAMLSLALTQLYPASPFILVDRSGTRGKADQYIAPESKCTRAKIDIRHLNLAGMQEAVNTPVVALSKHLCGVATDLSLRALATTLPPTTPGALSPHLRGLAIALCCHHACNWEDYIHPSFLTDLGFTPAEFKVLVSLSGWATCGMGTEGDAVETVLGWSREKRTALGRQCKRLIDMGRVEYLRSRGMEAHLVHYCEQAESLENCLLLAWRKPTSSDA</sequence>
<dbReference type="GO" id="GO:0106050">
    <property type="term" value="F:tRNA 2'-O-methyltransferase activity"/>
    <property type="evidence" value="ECO:0007669"/>
    <property type="project" value="UniProtKB-UniRule"/>
</dbReference>
<dbReference type="STRING" id="1202772.A0A1V9YXA2"/>
<dbReference type="InterPro" id="IPR039044">
    <property type="entry name" value="Trm13"/>
</dbReference>
<dbReference type="PANTHER" id="PTHR12998:SF0">
    <property type="entry name" value="TRNA:M(4)X MODIFICATION ENZYME TRM13 HOMOLOG"/>
    <property type="match status" value="1"/>
</dbReference>
<evidence type="ECO:0000313" key="15">
    <source>
        <dbReference type="EMBL" id="OQR90398.1"/>
    </source>
</evidence>
<feature type="region of interest" description="Disordered" evidence="13">
    <location>
        <begin position="123"/>
        <end position="157"/>
    </location>
</feature>
<protein>
    <recommendedName>
        <fullName evidence="12">tRNA:m(4)X modification enzyme TRM13</fullName>
        <ecNumber evidence="12">2.1.1.225</ecNumber>
    </recommendedName>
</protein>
<evidence type="ECO:0000256" key="9">
    <source>
        <dbReference type="ARBA" id="ARBA00048165"/>
    </source>
</evidence>
<dbReference type="PROSITE" id="PS51800">
    <property type="entry name" value="ZF_CHHC_U11_48K"/>
    <property type="match status" value="1"/>
</dbReference>
<keyword evidence="2 12" id="KW-0489">Methyltransferase</keyword>
<evidence type="ECO:0000256" key="5">
    <source>
        <dbReference type="ARBA" id="ARBA00022694"/>
    </source>
</evidence>
<gene>
    <name evidence="15" type="ORF">ACHHYP_05563</name>
</gene>
<dbReference type="Proteomes" id="UP000243579">
    <property type="component" value="Unassembled WGS sequence"/>
</dbReference>
<dbReference type="InterPro" id="IPR022776">
    <property type="entry name" value="TRM13/UPF0224_CHHC_Znf_dom"/>
</dbReference>
<comment type="function">
    <text evidence="12">tRNA methylase which 2'-O-methylates cytidine(4) in tRNA(Pro) and tRNA(Gly)(GCC), and adenosine(4) in tRNA(His).</text>
</comment>
<keyword evidence="8 12" id="KW-0862">Zinc</keyword>
<evidence type="ECO:0000256" key="11">
    <source>
        <dbReference type="ARBA" id="ARBA00049393"/>
    </source>
</evidence>
<evidence type="ECO:0000256" key="6">
    <source>
        <dbReference type="ARBA" id="ARBA00022723"/>
    </source>
</evidence>
<keyword evidence="7 12" id="KW-0863">Zinc-finger</keyword>
<keyword evidence="4 12" id="KW-0949">S-adenosyl-L-methionine</keyword>
<evidence type="ECO:0000256" key="2">
    <source>
        <dbReference type="ARBA" id="ARBA00022603"/>
    </source>
</evidence>
<organism evidence="15 16">
    <name type="scientific">Achlya hypogyna</name>
    <name type="common">Oomycete</name>
    <name type="synonym">Protoachlya hypogyna</name>
    <dbReference type="NCBI Taxonomy" id="1202772"/>
    <lineage>
        <taxon>Eukaryota</taxon>
        <taxon>Sar</taxon>
        <taxon>Stramenopiles</taxon>
        <taxon>Oomycota</taxon>
        <taxon>Saprolegniomycetes</taxon>
        <taxon>Saprolegniales</taxon>
        <taxon>Achlyaceae</taxon>
        <taxon>Achlya</taxon>
    </lineage>
</organism>
<evidence type="ECO:0000256" key="4">
    <source>
        <dbReference type="ARBA" id="ARBA00022691"/>
    </source>
</evidence>
<dbReference type="Pfam" id="PF05206">
    <property type="entry name" value="TRM13"/>
    <property type="match status" value="1"/>
</dbReference>
<dbReference type="AlphaFoldDB" id="A0A1V9YXA2"/>
<dbReference type="PANTHER" id="PTHR12998">
    <property type="entry name" value="TRNA:M(4)X MODIFICATION ENZYME TRM13 HOMOLOG"/>
    <property type="match status" value="1"/>
</dbReference>
<dbReference type="OrthoDB" id="258806at2759"/>
<evidence type="ECO:0000256" key="12">
    <source>
        <dbReference type="RuleBase" id="RU367103"/>
    </source>
</evidence>
<feature type="domain" description="CHHC U11-48K-type" evidence="14">
    <location>
        <begin position="77"/>
        <end position="104"/>
    </location>
</feature>
<keyword evidence="16" id="KW-1185">Reference proteome</keyword>
<keyword evidence="6 12" id="KW-0479">Metal-binding</keyword>
<keyword evidence="5 12" id="KW-0819">tRNA processing</keyword>
<proteinExistence type="inferred from homology"/>
<comment type="catalytic activity">
    <reaction evidence="9 12">
        <text>cytidine(4) in tRNA(Pro) + S-adenosyl-L-methionine = 2'-O-methylcytidine(4) in tRNA(Pro) + S-adenosyl-L-homocysteine + H(+)</text>
        <dbReference type="Rhea" id="RHEA:32767"/>
        <dbReference type="Rhea" id="RHEA-COMP:10397"/>
        <dbReference type="Rhea" id="RHEA-COMP:10398"/>
        <dbReference type="ChEBI" id="CHEBI:15378"/>
        <dbReference type="ChEBI" id="CHEBI:57856"/>
        <dbReference type="ChEBI" id="CHEBI:59789"/>
        <dbReference type="ChEBI" id="CHEBI:74495"/>
        <dbReference type="ChEBI" id="CHEBI:82748"/>
        <dbReference type="EC" id="2.1.1.225"/>
    </reaction>
</comment>
<keyword evidence="3 12" id="KW-0808">Transferase</keyword>
<evidence type="ECO:0000256" key="13">
    <source>
        <dbReference type="SAM" id="MobiDB-lite"/>
    </source>
</evidence>
<comment type="catalytic activity">
    <reaction evidence="10 12">
        <text>cytidine(4) in tRNA(Gly)(GCC) + S-adenosyl-L-methionine = 2'-O-methylcytidine(4) in tRNA(Gly)(GCC) + S-adenosyl-L-homocysteine + H(+)</text>
        <dbReference type="Rhea" id="RHEA:43192"/>
        <dbReference type="Rhea" id="RHEA-COMP:10399"/>
        <dbReference type="Rhea" id="RHEA-COMP:10400"/>
        <dbReference type="ChEBI" id="CHEBI:15378"/>
        <dbReference type="ChEBI" id="CHEBI:57856"/>
        <dbReference type="ChEBI" id="CHEBI:59789"/>
        <dbReference type="ChEBI" id="CHEBI:74495"/>
        <dbReference type="ChEBI" id="CHEBI:82748"/>
        <dbReference type="EC" id="2.1.1.225"/>
    </reaction>
</comment>
<evidence type="ECO:0000256" key="3">
    <source>
        <dbReference type="ARBA" id="ARBA00022679"/>
    </source>
</evidence>
<evidence type="ECO:0000313" key="16">
    <source>
        <dbReference type="Proteomes" id="UP000243579"/>
    </source>
</evidence>
<name>A0A1V9YXA2_ACHHY</name>
<dbReference type="GO" id="GO:0008270">
    <property type="term" value="F:zinc ion binding"/>
    <property type="evidence" value="ECO:0007669"/>
    <property type="project" value="UniProtKB-KW"/>
</dbReference>
<comment type="caution">
    <text evidence="15">The sequence shown here is derived from an EMBL/GenBank/DDBJ whole genome shotgun (WGS) entry which is preliminary data.</text>
</comment>
<evidence type="ECO:0000256" key="10">
    <source>
        <dbReference type="ARBA" id="ARBA00048635"/>
    </source>
</evidence>
<feature type="compositionally biased region" description="Acidic residues" evidence="13">
    <location>
        <begin position="138"/>
        <end position="148"/>
    </location>
</feature>
<reference evidence="15 16" key="1">
    <citation type="journal article" date="2014" name="Genome Biol. Evol.">
        <title>The secreted proteins of Achlya hypogyna and Thraustotheca clavata identify the ancestral oomycete secretome and reveal gene acquisitions by horizontal gene transfer.</title>
        <authorList>
            <person name="Misner I."/>
            <person name="Blouin N."/>
            <person name="Leonard G."/>
            <person name="Richards T.A."/>
            <person name="Lane C.E."/>
        </authorList>
    </citation>
    <scope>NUCLEOTIDE SEQUENCE [LARGE SCALE GENOMIC DNA]</scope>
    <source>
        <strain evidence="15 16">ATCC 48635</strain>
    </source>
</reference>
<evidence type="ECO:0000256" key="1">
    <source>
        <dbReference type="ARBA" id="ARBA00005265"/>
    </source>
</evidence>
<dbReference type="InterPro" id="IPR021721">
    <property type="entry name" value="Znf_CCCH-type_TRM13"/>
</dbReference>
<comment type="catalytic activity">
    <reaction evidence="11 12">
        <text>adenosine(4) in tRNA(His) + S-adenosyl-L-methionine = 2'-O-methyladenosine(4) in tRNA(His) + S-adenosyl-L-homocysteine + H(+)</text>
        <dbReference type="Rhea" id="RHEA:43196"/>
        <dbReference type="Rhea" id="RHEA-COMP:10401"/>
        <dbReference type="Rhea" id="RHEA-COMP:10402"/>
        <dbReference type="ChEBI" id="CHEBI:15378"/>
        <dbReference type="ChEBI" id="CHEBI:57856"/>
        <dbReference type="ChEBI" id="CHEBI:59789"/>
        <dbReference type="ChEBI" id="CHEBI:74411"/>
        <dbReference type="ChEBI" id="CHEBI:74477"/>
        <dbReference type="EC" id="2.1.1.225"/>
    </reaction>
</comment>
<dbReference type="Pfam" id="PF05253">
    <property type="entry name" value="zf-U11-48K"/>
    <property type="match status" value="1"/>
</dbReference>
<evidence type="ECO:0000259" key="14">
    <source>
        <dbReference type="PROSITE" id="PS51800"/>
    </source>
</evidence>
<dbReference type="EC" id="2.1.1.225" evidence="12"/>
<comment type="similarity">
    <text evidence="1 12">Belongs to the methyltransferase TRM13 family.</text>
</comment>
<accession>A0A1V9YXA2</accession>
<dbReference type="Pfam" id="PF11722">
    <property type="entry name" value="zf-TRM13_CCCH"/>
    <property type="match status" value="1"/>
</dbReference>
<evidence type="ECO:0000256" key="7">
    <source>
        <dbReference type="ARBA" id="ARBA00022771"/>
    </source>
</evidence>
<dbReference type="GO" id="GO:0030488">
    <property type="term" value="P:tRNA methylation"/>
    <property type="evidence" value="ECO:0007669"/>
    <property type="project" value="InterPro"/>
</dbReference>
<evidence type="ECO:0000256" key="8">
    <source>
        <dbReference type="ARBA" id="ARBA00022833"/>
    </source>
</evidence>
<dbReference type="InterPro" id="IPR007871">
    <property type="entry name" value="Methyltransferase_TRM13"/>
</dbReference>
<dbReference type="EMBL" id="JNBR01000634">
    <property type="protein sequence ID" value="OQR90398.1"/>
    <property type="molecule type" value="Genomic_DNA"/>
</dbReference>